<comment type="similarity">
    <text evidence="1">Belongs to the Elbow/Noc family.</text>
</comment>
<name>A0A0V1L7J6_9BILA</name>
<evidence type="ECO:0000259" key="8">
    <source>
        <dbReference type="PROSITE" id="PS50157"/>
    </source>
</evidence>
<keyword evidence="7" id="KW-0472">Membrane</keyword>
<keyword evidence="7" id="KW-1133">Transmembrane helix</keyword>
<feature type="compositionally biased region" description="Basic residues" evidence="6">
    <location>
        <begin position="101"/>
        <end position="121"/>
    </location>
</feature>
<reference evidence="9 10" key="1">
    <citation type="submission" date="2015-05" db="EMBL/GenBank/DDBJ databases">
        <title>Evolution of Trichinella species and genotypes.</title>
        <authorList>
            <person name="Korhonen P.K."/>
            <person name="Edoardo P."/>
            <person name="Giuseppe L.R."/>
            <person name="Gasser R.B."/>
        </authorList>
    </citation>
    <scope>NUCLEOTIDE SEQUENCE [LARGE SCALE GENOMIC DNA]</scope>
    <source>
        <strain evidence="9">ISS10</strain>
    </source>
</reference>
<feature type="transmembrane region" description="Helical" evidence="7">
    <location>
        <begin position="535"/>
        <end position="557"/>
    </location>
</feature>
<evidence type="ECO:0000256" key="7">
    <source>
        <dbReference type="SAM" id="Phobius"/>
    </source>
</evidence>
<dbReference type="Gene3D" id="3.30.160.60">
    <property type="entry name" value="Classic Zinc Finger"/>
    <property type="match status" value="1"/>
</dbReference>
<gene>
    <name evidence="9" type="primary">noc</name>
    <name evidence="9" type="ORF">T02_12712</name>
</gene>
<dbReference type="PANTHER" id="PTHR12522:SF4">
    <property type="entry name" value="ZINC FINGER PROTEIN ELBOW"/>
    <property type="match status" value="1"/>
</dbReference>
<dbReference type="EMBL" id="JYDW01000117">
    <property type="protein sequence ID" value="KRZ55351.1"/>
    <property type="molecule type" value="Genomic_DNA"/>
</dbReference>
<dbReference type="InterPro" id="IPR013087">
    <property type="entry name" value="Znf_C2H2_type"/>
</dbReference>
<dbReference type="AlphaFoldDB" id="A0A0V1L7J6"/>
<keyword evidence="3 5" id="KW-0863">Zinc-finger</keyword>
<dbReference type="GO" id="GO:0045892">
    <property type="term" value="P:negative regulation of DNA-templated transcription"/>
    <property type="evidence" value="ECO:0007669"/>
    <property type="project" value="TreeGrafter"/>
</dbReference>
<feature type="compositionally biased region" description="Low complexity" evidence="6">
    <location>
        <begin position="30"/>
        <end position="45"/>
    </location>
</feature>
<feature type="transmembrane region" description="Helical" evidence="7">
    <location>
        <begin position="484"/>
        <end position="505"/>
    </location>
</feature>
<keyword evidence="7" id="KW-0812">Transmembrane</keyword>
<dbReference type="GO" id="GO:0008270">
    <property type="term" value="F:zinc ion binding"/>
    <property type="evidence" value="ECO:0007669"/>
    <property type="project" value="UniProtKB-KW"/>
</dbReference>
<accession>A0A0V1L7J6</accession>
<dbReference type="GO" id="GO:0005634">
    <property type="term" value="C:nucleus"/>
    <property type="evidence" value="ECO:0007669"/>
    <property type="project" value="TreeGrafter"/>
</dbReference>
<protein>
    <submittedName>
        <fullName evidence="9">Zinc finger protein Noc</fullName>
    </submittedName>
</protein>
<dbReference type="OrthoDB" id="10054079at2759"/>
<dbReference type="PROSITE" id="PS50157">
    <property type="entry name" value="ZINC_FINGER_C2H2_2"/>
    <property type="match status" value="1"/>
</dbReference>
<feature type="domain" description="C2H2-type" evidence="8">
    <location>
        <begin position="316"/>
        <end position="349"/>
    </location>
</feature>
<keyword evidence="4" id="KW-0862">Zinc</keyword>
<organism evidence="9 10">
    <name type="scientific">Trichinella nativa</name>
    <dbReference type="NCBI Taxonomy" id="6335"/>
    <lineage>
        <taxon>Eukaryota</taxon>
        <taxon>Metazoa</taxon>
        <taxon>Ecdysozoa</taxon>
        <taxon>Nematoda</taxon>
        <taxon>Enoplea</taxon>
        <taxon>Dorylaimia</taxon>
        <taxon>Trichinellida</taxon>
        <taxon>Trichinellidae</taxon>
        <taxon>Trichinella</taxon>
    </lineage>
</organism>
<evidence type="ECO:0000256" key="2">
    <source>
        <dbReference type="ARBA" id="ARBA00022723"/>
    </source>
</evidence>
<evidence type="ECO:0000256" key="1">
    <source>
        <dbReference type="ARBA" id="ARBA00010144"/>
    </source>
</evidence>
<feature type="region of interest" description="Disordered" evidence="6">
    <location>
        <begin position="68"/>
        <end position="174"/>
    </location>
</feature>
<evidence type="ECO:0000313" key="9">
    <source>
        <dbReference type="EMBL" id="KRZ55351.1"/>
    </source>
</evidence>
<proteinExistence type="inferred from homology"/>
<keyword evidence="2" id="KW-0479">Metal-binding</keyword>
<evidence type="ECO:0000256" key="3">
    <source>
        <dbReference type="ARBA" id="ARBA00022771"/>
    </source>
</evidence>
<dbReference type="PANTHER" id="PTHR12522">
    <property type="entry name" value="ZINC-FINGER PROTEIN NOLZ1-RELATED"/>
    <property type="match status" value="1"/>
</dbReference>
<evidence type="ECO:0000313" key="10">
    <source>
        <dbReference type="Proteomes" id="UP000054721"/>
    </source>
</evidence>
<sequence>MVSTHQQYLCPDFLSPLPATTAIGSAADDSPGASCNASSSSPLLGQSQDSGKSPLALLAQTCNSIGLPDLPSTTNKSDGASQCTTTSGEGRPSPPSADSHHNHHHHHQQQQHNHHGRKEVHKVRSSESVDGACSSSPAKCCKSSTSKSTTPVLSRSPAAAKKEKHSTTPTQSLALPTSAMFQHLLPPSPSAVSLSLTNGGGGGGGAFALPPNSVVQFPCFGGVSSTTTLVPPPRPCTDPFCKTCPTAARACPIGCAQCAGHAPQDFASSVWMNPYLASPFFNAAQFLTPPTNTTAGQQLLQFHQQYHQSSSSSSSYVCNWMTGDQYCGKRFASGDELLQHLRSHATHDALKTTPSNSPASVAVSNTTAGAAASSSSASALLTRTLCQQQNAAASSYLSSLRFHPYTKILSSAATALPVASPLAPFAYGTPPTMPSTLAGLCPSQRLPVGSDVYKFHNWCTNADNDYHLWSGGDVLLARLDKESIATAALLLLLLLLVRVVAVLIITSSRGGVLMAVVEVVAGRFYQMDVRCQLRLIYCLLGFVPVEMAALCVCRAAATFGPTSKDMLAVGETYMPVTCFVENVCKHVVFHESTRSLTTFEL</sequence>
<feature type="compositionally biased region" description="Low complexity" evidence="6">
    <location>
        <begin position="132"/>
        <end position="151"/>
    </location>
</feature>
<dbReference type="InterPro" id="IPR051520">
    <property type="entry name" value="Elbow/Noc_ZnFinger"/>
</dbReference>
<evidence type="ECO:0000256" key="5">
    <source>
        <dbReference type="PROSITE-ProRule" id="PRU00042"/>
    </source>
</evidence>
<feature type="compositionally biased region" description="Polar residues" evidence="6">
    <location>
        <begin position="71"/>
        <end position="88"/>
    </location>
</feature>
<dbReference type="STRING" id="6335.A0A0V1L7J6"/>
<evidence type="ECO:0000256" key="6">
    <source>
        <dbReference type="SAM" id="MobiDB-lite"/>
    </source>
</evidence>
<dbReference type="Proteomes" id="UP000054721">
    <property type="component" value="Unassembled WGS sequence"/>
</dbReference>
<evidence type="ECO:0000256" key="4">
    <source>
        <dbReference type="ARBA" id="ARBA00022833"/>
    </source>
</evidence>
<keyword evidence="10" id="KW-1185">Reference proteome</keyword>
<feature type="region of interest" description="Disordered" evidence="6">
    <location>
        <begin position="25"/>
        <end position="51"/>
    </location>
</feature>
<comment type="caution">
    <text evidence="9">The sequence shown here is derived from an EMBL/GenBank/DDBJ whole genome shotgun (WGS) entry which is preliminary data.</text>
</comment>